<dbReference type="GO" id="GO:0019417">
    <property type="term" value="P:sulfur oxidation"/>
    <property type="evidence" value="ECO:0007669"/>
    <property type="project" value="InterPro"/>
</dbReference>
<evidence type="ECO:0000256" key="6">
    <source>
        <dbReference type="ARBA" id="ARBA00022617"/>
    </source>
</evidence>
<feature type="binding site" description="axial binding residue" evidence="22">
    <location>
        <position position="61"/>
    </location>
    <ligand>
        <name>heme c</name>
        <dbReference type="ChEBI" id="CHEBI:61717"/>
        <label>1</label>
    </ligand>
    <ligandPart>
        <name>Fe</name>
        <dbReference type="ChEBI" id="CHEBI:18248"/>
    </ligandPart>
</feature>
<dbReference type="EC" id="2.8.5.2" evidence="3"/>
<dbReference type="Proteomes" id="UP000295096">
    <property type="component" value="Unassembled WGS sequence"/>
</dbReference>
<dbReference type="PROSITE" id="PS51007">
    <property type="entry name" value="CYTC"/>
    <property type="match status" value="1"/>
</dbReference>
<evidence type="ECO:0000256" key="1">
    <source>
        <dbReference type="ARBA" id="ARBA00004418"/>
    </source>
</evidence>
<keyword evidence="6 21" id="KW-0349">Heme</keyword>
<keyword evidence="10" id="KW-0574">Periplasm</keyword>
<dbReference type="GO" id="GO:0016740">
    <property type="term" value="F:transferase activity"/>
    <property type="evidence" value="ECO:0007669"/>
    <property type="project" value="UniProtKB-KW"/>
</dbReference>
<feature type="binding site" evidence="21">
    <location>
        <position position="195"/>
    </location>
    <ligand>
        <name>substrate</name>
    </ligand>
</feature>
<evidence type="ECO:0000256" key="15">
    <source>
        <dbReference type="ARBA" id="ARBA00030833"/>
    </source>
</evidence>
<feature type="active site" description="Cysteine persulfide intermediate" evidence="20">
    <location>
        <position position="199"/>
    </location>
</feature>
<keyword evidence="12 22" id="KW-0408">Iron</keyword>
<dbReference type="EMBL" id="SMSJ01000007">
    <property type="protein sequence ID" value="TDH63094.1"/>
    <property type="molecule type" value="Genomic_DNA"/>
</dbReference>
<evidence type="ECO:0000256" key="20">
    <source>
        <dbReference type="PIRSR" id="PIRSR038455-1"/>
    </source>
</evidence>
<dbReference type="PIRSF" id="PIRSF038455">
    <property type="entry name" value="SoxA"/>
    <property type="match status" value="1"/>
</dbReference>
<evidence type="ECO:0000313" key="24">
    <source>
        <dbReference type="EMBL" id="TDH63094.1"/>
    </source>
</evidence>
<comment type="caution">
    <text evidence="24">The sequence shown here is derived from an EMBL/GenBank/DDBJ whole genome shotgun (WGS) entry which is preliminary data.</text>
</comment>
<keyword evidence="9" id="KW-0732">Signal</keyword>
<evidence type="ECO:0000256" key="13">
    <source>
        <dbReference type="ARBA" id="ARBA00025746"/>
    </source>
</evidence>
<comment type="catalytic activity">
    <reaction evidence="18">
        <text>L-cysteinyl-[SoxY protein] + thiosulfate + 2 Fe(III)-[cytochrome c] = S-sulfosulfanyl-L-cysteinyl-[SoxY protein] + 2 Fe(II)-[cytochrome c] + 2 H(+)</text>
        <dbReference type="Rhea" id="RHEA:56720"/>
        <dbReference type="Rhea" id="RHEA-COMP:10350"/>
        <dbReference type="Rhea" id="RHEA-COMP:14328"/>
        <dbReference type="Rhea" id="RHEA-COMP:14399"/>
        <dbReference type="Rhea" id="RHEA-COMP:14691"/>
        <dbReference type="ChEBI" id="CHEBI:15378"/>
        <dbReference type="ChEBI" id="CHEBI:29033"/>
        <dbReference type="ChEBI" id="CHEBI:29034"/>
        <dbReference type="ChEBI" id="CHEBI:29950"/>
        <dbReference type="ChEBI" id="CHEBI:33542"/>
        <dbReference type="ChEBI" id="CHEBI:139321"/>
        <dbReference type="EC" id="2.8.5.2"/>
    </reaction>
</comment>
<name>A0A4R5QI91_9PROT</name>
<evidence type="ECO:0000256" key="19">
    <source>
        <dbReference type="ARBA" id="ARBA00048423"/>
    </source>
</evidence>
<feature type="binding site" description="covalent" evidence="21">
    <location>
        <position position="57"/>
    </location>
    <ligand>
        <name>heme c</name>
        <dbReference type="ChEBI" id="CHEBI:61717"/>
        <label>1</label>
    </ligand>
</feature>
<keyword evidence="5" id="KW-0813">Transport</keyword>
<comment type="subcellular location">
    <subcellularLocation>
        <location evidence="1">Periplasm</location>
    </subcellularLocation>
</comment>
<evidence type="ECO:0000256" key="10">
    <source>
        <dbReference type="ARBA" id="ARBA00022764"/>
    </source>
</evidence>
<comment type="cofactor">
    <cofactor evidence="21">
        <name>heme</name>
        <dbReference type="ChEBI" id="CHEBI:30413"/>
    </cofactor>
    <text evidence="21">Binds 2 heme groups per subunit.</text>
</comment>
<comment type="similarity">
    <text evidence="13">Belongs to the SoxA family.</text>
</comment>
<proteinExistence type="inferred from homology"/>
<reference evidence="24 25" key="1">
    <citation type="journal article" date="2016" name="J. Microbiol.">
        <title>Dankookia rubra gen. nov., sp. nov., an alphaproteobacterium isolated from sediment of a shallow stream.</title>
        <authorList>
            <person name="Kim W.H."/>
            <person name="Kim D.H."/>
            <person name="Kang K."/>
            <person name="Ahn T.Y."/>
        </authorList>
    </citation>
    <scope>NUCLEOTIDE SEQUENCE [LARGE SCALE GENOMIC DNA]</scope>
    <source>
        <strain evidence="24 25">JCM30602</strain>
    </source>
</reference>
<feature type="binding site" description="covalent" evidence="21">
    <location>
        <position position="60"/>
    </location>
    <ligand>
        <name>heme c</name>
        <dbReference type="ChEBI" id="CHEBI:61717"/>
        <label>1</label>
    </ligand>
</feature>
<evidence type="ECO:0000256" key="3">
    <source>
        <dbReference type="ARBA" id="ARBA00012408"/>
    </source>
</evidence>
<organism evidence="24 25">
    <name type="scientific">Dankookia rubra</name>
    <dbReference type="NCBI Taxonomy" id="1442381"/>
    <lineage>
        <taxon>Bacteria</taxon>
        <taxon>Pseudomonadati</taxon>
        <taxon>Pseudomonadota</taxon>
        <taxon>Alphaproteobacteria</taxon>
        <taxon>Acetobacterales</taxon>
        <taxon>Roseomonadaceae</taxon>
        <taxon>Dankookia</taxon>
    </lineage>
</organism>
<evidence type="ECO:0000313" key="25">
    <source>
        <dbReference type="Proteomes" id="UP000295096"/>
    </source>
</evidence>
<comment type="subunit">
    <text evidence="2">Heterodimer of SoxA and SoxX.</text>
</comment>
<dbReference type="OrthoDB" id="7916986at2"/>
<evidence type="ECO:0000256" key="16">
    <source>
        <dbReference type="ARBA" id="ARBA00032236"/>
    </source>
</evidence>
<evidence type="ECO:0000256" key="14">
    <source>
        <dbReference type="ARBA" id="ARBA00030174"/>
    </source>
</evidence>
<dbReference type="InterPro" id="IPR036909">
    <property type="entry name" value="Cyt_c-like_dom_sf"/>
</dbReference>
<feature type="binding site" description="axial binding residue" evidence="22">
    <location>
        <position position="93"/>
    </location>
    <ligand>
        <name>heme c</name>
        <dbReference type="ChEBI" id="CHEBI:61717"/>
        <label>1</label>
    </ligand>
    <ligandPart>
        <name>Fe</name>
        <dbReference type="ChEBI" id="CHEBI:18248"/>
    </ligandPart>
</feature>
<dbReference type="Gene3D" id="1.10.760.10">
    <property type="entry name" value="Cytochrome c-like domain"/>
    <property type="match status" value="2"/>
</dbReference>
<comment type="catalytic activity">
    <reaction evidence="19">
        <text>S-sulfanyl-L-cysteinyl-[SoxY protein] + thiosulfate + 2 Fe(III)-[cytochrome c] = S-(2-sulfodisulfanyl)-L-cysteinyl-[SoxY protein] + 2 Fe(II)-[cytochrome c] + 2 H(+)</text>
        <dbReference type="Rhea" id="RHEA:51224"/>
        <dbReference type="Rhea" id="RHEA-COMP:10350"/>
        <dbReference type="Rhea" id="RHEA-COMP:14399"/>
        <dbReference type="Rhea" id="RHEA-COMP:14689"/>
        <dbReference type="Rhea" id="RHEA-COMP:14690"/>
        <dbReference type="ChEBI" id="CHEBI:15378"/>
        <dbReference type="ChEBI" id="CHEBI:29033"/>
        <dbReference type="ChEBI" id="CHEBI:29034"/>
        <dbReference type="ChEBI" id="CHEBI:33542"/>
        <dbReference type="ChEBI" id="CHEBI:61963"/>
        <dbReference type="ChEBI" id="CHEBI:140664"/>
        <dbReference type="EC" id="2.8.5.2"/>
    </reaction>
</comment>
<dbReference type="GO" id="GO:0020037">
    <property type="term" value="F:heme binding"/>
    <property type="evidence" value="ECO:0007669"/>
    <property type="project" value="InterPro"/>
</dbReference>
<dbReference type="GO" id="GO:0009055">
    <property type="term" value="F:electron transfer activity"/>
    <property type="evidence" value="ECO:0007669"/>
    <property type="project" value="InterPro"/>
</dbReference>
<evidence type="ECO:0000256" key="21">
    <source>
        <dbReference type="PIRSR" id="PIRSR038455-2"/>
    </source>
</evidence>
<evidence type="ECO:0000256" key="18">
    <source>
        <dbReference type="ARBA" id="ARBA00048077"/>
    </source>
</evidence>
<evidence type="ECO:0000256" key="9">
    <source>
        <dbReference type="ARBA" id="ARBA00022729"/>
    </source>
</evidence>
<dbReference type="SUPFAM" id="SSF46626">
    <property type="entry name" value="Cytochrome c"/>
    <property type="match status" value="2"/>
</dbReference>
<dbReference type="AlphaFoldDB" id="A0A4R5QI91"/>
<feature type="binding site" description="axial binding residue" evidence="22">
    <location>
        <position position="158"/>
    </location>
    <ligand>
        <name>heme c</name>
        <dbReference type="ChEBI" id="CHEBI:61717"/>
        <label>2</label>
    </ligand>
    <ligandPart>
        <name>Fe</name>
        <dbReference type="ChEBI" id="CHEBI:18248"/>
    </ligandPart>
</feature>
<dbReference type="Pfam" id="PF21342">
    <property type="entry name" value="SoxA-TsdA_cyt-c"/>
    <property type="match status" value="2"/>
</dbReference>
<dbReference type="NCBIfam" id="TIGR04484">
    <property type="entry name" value="thiosulf_SoxA"/>
    <property type="match status" value="1"/>
</dbReference>
<keyword evidence="8 22" id="KW-0479">Metal-binding</keyword>
<dbReference type="GO" id="GO:0016669">
    <property type="term" value="F:oxidoreductase activity, acting on a sulfur group of donors, cytochrome as acceptor"/>
    <property type="evidence" value="ECO:0007669"/>
    <property type="project" value="InterPro"/>
</dbReference>
<evidence type="ECO:0000256" key="8">
    <source>
        <dbReference type="ARBA" id="ARBA00022723"/>
    </source>
</evidence>
<feature type="domain" description="Cytochrome c" evidence="23">
    <location>
        <begin position="134"/>
        <end position="226"/>
    </location>
</feature>
<evidence type="ECO:0000256" key="22">
    <source>
        <dbReference type="PIRSR" id="PIRSR038455-3"/>
    </source>
</evidence>
<evidence type="ECO:0000256" key="11">
    <source>
        <dbReference type="ARBA" id="ARBA00022982"/>
    </source>
</evidence>
<evidence type="ECO:0000256" key="2">
    <source>
        <dbReference type="ARBA" id="ARBA00011530"/>
    </source>
</evidence>
<feature type="binding site" description="covalent" evidence="21">
    <location>
        <position position="154"/>
    </location>
    <ligand>
        <name>heme c</name>
        <dbReference type="ChEBI" id="CHEBI:61717"/>
        <label>2</label>
    </ligand>
</feature>
<keyword evidence="7" id="KW-0808">Transferase</keyword>
<dbReference type="GO" id="GO:0042597">
    <property type="term" value="C:periplasmic space"/>
    <property type="evidence" value="ECO:0007669"/>
    <property type="project" value="UniProtKB-SubCell"/>
</dbReference>
<feature type="binding site" description="axial binding residue" evidence="22">
    <location>
        <position position="199"/>
    </location>
    <ligand>
        <name>heme c</name>
        <dbReference type="ChEBI" id="CHEBI:61717"/>
        <label>2</label>
    </ligand>
    <ligandPart>
        <name>Fe</name>
        <dbReference type="ChEBI" id="CHEBI:18248"/>
    </ligandPart>
</feature>
<keyword evidence="25" id="KW-1185">Reference proteome</keyword>
<dbReference type="InterPro" id="IPR009056">
    <property type="entry name" value="Cyt_c-like_dom"/>
</dbReference>
<evidence type="ECO:0000259" key="23">
    <source>
        <dbReference type="PROSITE" id="PS51007"/>
    </source>
</evidence>
<protein>
    <recommendedName>
        <fullName evidence="4">L-cysteine S-thiosulfotransferase subunit SoxA</fullName>
        <ecNumber evidence="3">2.8.5.2</ecNumber>
    </recommendedName>
    <alternativeName>
        <fullName evidence="16">Protein SoxA</fullName>
    </alternativeName>
    <alternativeName>
        <fullName evidence="17">SoxAX cytochrome complex subunit A</fullName>
    </alternativeName>
    <alternativeName>
        <fullName evidence="15">Sulfur oxidizing protein A</fullName>
    </alternativeName>
    <alternativeName>
        <fullName evidence="14">Thiosulfate-oxidizing multienzyme system protein SoxA</fullName>
    </alternativeName>
</protein>
<evidence type="ECO:0000256" key="7">
    <source>
        <dbReference type="ARBA" id="ARBA00022679"/>
    </source>
</evidence>
<dbReference type="RefSeq" id="WP_133288240.1">
    <property type="nucleotide sequence ID" value="NZ_SMSJ01000007.1"/>
</dbReference>
<evidence type="ECO:0000256" key="17">
    <source>
        <dbReference type="ARBA" id="ARBA00032318"/>
    </source>
</evidence>
<dbReference type="InterPro" id="IPR025710">
    <property type="entry name" value="SoxA"/>
</dbReference>
<gene>
    <name evidence="24" type="primary">soxA</name>
    <name evidence="24" type="ORF">E2C06_08895</name>
</gene>
<evidence type="ECO:0000256" key="12">
    <source>
        <dbReference type="ARBA" id="ARBA00023004"/>
    </source>
</evidence>
<dbReference type="GO" id="GO:0046872">
    <property type="term" value="F:metal ion binding"/>
    <property type="evidence" value="ECO:0007669"/>
    <property type="project" value="UniProtKB-KW"/>
</dbReference>
<evidence type="ECO:0000256" key="5">
    <source>
        <dbReference type="ARBA" id="ARBA00022448"/>
    </source>
</evidence>
<evidence type="ECO:0000256" key="4">
    <source>
        <dbReference type="ARBA" id="ARBA00019364"/>
    </source>
</evidence>
<keyword evidence="11" id="KW-0249">Electron transport</keyword>
<accession>A0A4R5QI91</accession>
<feature type="binding site" description="covalent" evidence="21">
    <location>
        <position position="157"/>
    </location>
    <ligand>
        <name>heme c</name>
        <dbReference type="ChEBI" id="CHEBI:61717"/>
        <label>2</label>
    </ligand>
</feature>
<sequence length="238" mass="25406">MRQLAAAALAALTLGAAPRSGFETMTPELQAMQRDDLANPGMLYVADGEALWAQEGCGSCHAVAAMRGVAARYPALDAASQTPIDLTDRIAQCREARQGKPALPPEAAPMLALAAFVAHQSRGMPLQPDAQLEGARRQGEALFRERRGQLNLSCAQCHDDNAGRKLAGSTIPEGHANGYPLYRLEWQGLGSLQRRLRNCIAGVRSEPYPPGAPEYVALEAYLAARARGLVVESPAVRP</sequence>
<dbReference type="GO" id="GO:0070069">
    <property type="term" value="C:cytochrome complex"/>
    <property type="evidence" value="ECO:0007669"/>
    <property type="project" value="InterPro"/>
</dbReference>